<dbReference type="InterPro" id="IPR013752">
    <property type="entry name" value="KPA_reductase"/>
</dbReference>
<dbReference type="InterPro" id="IPR008927">
    <property type="entry name" value="6-PGluconate_DH-like_C_sf"/>
</dbReference>
<dbReference type="Pfam" id="PF08546">
    <property type="entry name" value="ApbA_C"/>
    <property type="match status" value="1"/>
</dbReference>
<keyword evidence="4" id="KW-1185">Reference proteome</keyword>
<dbReference type="PANTHER" id="PTHR21708:SF26">
    <property type="entry name" value="2-DEHYDROPANTOATE 2-REDUCTASE"/>
    <property type="match status" value="1"/>
</dbReference>
<reference evidence="3 4" key="1">
    <citation type="submission" date="2023-10" db="EMBL/GenBank/DDBJ databases">
        <title>Development of a sustainable strategy for remediation of hydrocarbon-contaminated territories based on the waste exchange concept.</title>
        <authorList>
            <person name="Krivoruchko A."/>
        </authorList>
    </citation>
    <scope>NUCLEOTIDE SEQUENCE [LARGE SCALE GENOMIC DNA]</scope>
    <source>
        <strain evidence="3 4">IEGM 1203</strain>
    </source>
</reference>
<evidence type="ECO:0000259" key="2">
    <source>
        <dbReference type="Pfam" id="PF08546"/>
    </source>
</evidence>
<sequence>MSTAATSSVDRRIIVIGPGATGGAIAAELNVHGADVVVVARGAELEAIRERGLIYHTPDGTRTVNLNTIGGPEEINLTDRDVLVLTTKSQDAEQALRTWAWRPVTTSNGDTRLAGEVIPLVTVQNGLNTDRAALRWFKTVIAGTIYCPGGKERVGEIANYGADKRLLLWVGNYPTGEIDDRLREIVAAFRVAPTLGVQAIDSIVGVKAWKLSYNTVNGLEPVFAPSTLRDELKDGLFREALDVFAALGIDLIDPIGSGISEWTREAIEGSIDGHVRPGNSTLQSFLRRSPLETDYLNGEIVLLGRQHGVPTPLNEALQLLSAEAFESDLPAGYLGDDVIERLLADRSAPTTF</sequence>
<evidence type="ECO:0000259" key="1">
    <source>
        <dbReference type="Pfam" id="PF02558"/>
    </source>
</evidence>
<organism evidence="3 4">
    <name type="scientific">Rhodococcus globerulus</name>
    <dbReference type="NCBI Taxonomy" id="33008"/>
    <lineage>
        <taxon>Bacteria</taxon>
        <taxon>Bacillati</taxon>
        <taxon>Actinomycetota</taxon>
        <taxon>Actinomycetes</taxon>
        <taxon>Mycobacteriales</taxon>
        <taxon>Nocardiaceae</taxon>
        <taxon>Rhodococcus</taxon>
    </lineage>
</organism>
<dbReference type="EMBL" id="JAWLKB010000046">
    <property type="protein sequence ID" value="MDV6271434.1"/>
    <property type="molecule type" value="Genomic_DNA"/>
</dbReference>
<gene>
    <name evidence="3" type="ORF">R3Q16_33010</name>
</gene>
<dbReference type="InterPro" id="IPR013328">
    <property type="entry name" value="6PGD_dom2"/>
</dbReference>
<dbReference type="InterPro" id="IPR013332">
    <property type="entry name" value="KPR_N"/>
</dbReference>
<accession>A0ABU4C583</accession>
<dbReference type="RefSeq" id="WP_317545880.1">
    <property type="nucleotide sequence ID" value="NZ_JAWLKB010000046.1"/>
</dbReference>
<dbReference type="Gene3D" id="1.10.1040.10">
    <property type="entry name" value="N-(1-d-carboxylethyl)-l-norvaline Dehydrogenase, domain 2"/>
    <property type="match status" value="1"/>
</dbReference>
<feature type="domain" description="Ketopantoate reductase N-terminal" evidence="1">
    <location>
        <begin position="13"/>
        <end position="160"/>
    </location>
</feature>
<dbReference type="Gene3D" id="3.40.50.720">
    <property type="entry name" value="NAD(P)-binding Rossmann-like Domain"/>
    <property type="match status" value="1"/>
</dbReference>
<feature type="domain" description="Ketopantoate reductase C-terminal" evidence="2">
    <location>
        <begin position="230"/>
        <end position="318"/>
    </location>
</feature>
<dbReference type="Proteomes" id="UP001185927">
    <property type="component" value="Unassembled WGS sequence"/>
</dbReference>
<dbReference type="InterPro" id="IPR051402">
    <property type="entry name" value="KPR-Related"/>
</dbReference>
<name>A0ABU4C583_RHOGO</name>
<proteinExistence type="predicted"/>
<evidence type="ECO:0000313" key="4">
    <source>
        <dbReference type="Proteomes" id="UP001185927"/>
    </source>
</evidence>
<dbReference type="PANTHER" id="PTHR21708">
    <property type="entry name" value="PROBABLE 2-DEHYDROPANTOATE 2-REDUCTASE"/>
    <property type="match status" value="1"/>
</dbReference>
<dbReference type="SUPFAM" id="SSF48179">
    <property type="entry name" value="6-phosphogluconate dehydrogenase C-terminal domain-like"/>
    <property type="match status" value="1"/>
</dbReference>
<dbReference type="Pfam" id="PF02558">
    <property type="entry name" value="ApbA"/>
    <property type="match status" value="1"/>
</dbReference>
<evidence type="ECO:0000313" key="3">
    <source>
        <dbReference type="EMBL" id="MDV6271434.1"/>
    </source>
</evidence>
<comment type="caution">
    <text evidence="3">The sequence shown here is derived from an EMBL/GenBank/DDBJ whole genome shotgun (WGS) entry which is preliminary data.</text>
</comment>
<dbReference type="SUPFAM" id="SSF51735">
    <property type="entry name" value="NAD(P)-binding Rossmann-fold domains"/>
    <property type="match status" value="1"/>
</dbReference>
<dbReference type="InterPro" id="IPR036291">
    <property type="entry name" value="NAD(P)-bd_dom_sf"/>
</dbReference>
<protein>
    <submittedName>
        <fullName evidence="3">2-dehydropantoate 2-reductase N-terminal domain-containing protein</fullName>
    </submittedName>
</protein>